<dbReference type="InterPro" id="IPR003137">
    <property type="entry name" value="PA_domain"/>
</dbReference>
<evidence type="ECO:0000256" key="7">
    <source>
        <dbReference type="ARBA" id="ARBA00022833"/>
    </source>
</evidence>
<evidence type="ECO:0000313" key="13">
    <source>
        <dbReference type="Proteomes" id="UP000230407"/>
    </source>
</evidence>
<name>A0A2M8LWY4_9ACTN</name>
<evidence type="ECO:0000256" key="6">
    <source>
        <dbReference type="ARBA" id="ARBA00022801"/>
    </source>
</evidence>
<gene>
    <name evidence="12" type="ORF">CUT44_18400</name>
</gene>
<dbReference type="SUPFAM" id="SSF53187">
    <property type="entry name" value="Zn-dependent exopeptidases"/>
    <property type="match status" value="1"/>
</dbReference>
<dbReference type="GO" id="GO:0004177">
    <property type="term" value="F:aminopeptidase activity"/>
    <property type="evidence" value="ECO:0007669"/>
    <property type="project" value="UniProtKB-KW"/>
</dbReference>
<dbReference type="GO" id="GO:0046872">
    <property type="term" value="F:metal ion binding"/>
    <property type="evidence" value="ECO:0007669"/>
    <property type="project" value="UniProtKB-KW"/>
</dbReference>
<reference evidence="12 13" key="1">
    <citation type="submission" date="2017-11" db="EMBL/GenBank/DDBJ databases">
        <title>Streptomyces carmine sp. nov., a novel actinomycete isolated from Sophora alopecuroides in Xinjiang, China.</title>
        <authorList>
            <person name="Wang Y."/>
            <person name="Luo X."/>
            <person name="Wan C."/>
            <person name="Zhang L."/>
        </authorList>
    </citation>
    <scope>NUCLEOTIDE SEQUENCE [LARGE SCALE GENOMIC DNA]</scope>
    <source>
        <strain evidence="12 13">TRM SA0054</strain>
    </source>
</reference>
<dbReference type="RefSeq" id="WP_100202961.1">
    <property type="nucleotide sequence ID" value="NZ_PGGW01000058.1"/>
</dbReference>
<dbReference type="CDD" id="cd03876">
    <property type="entry name" value="M28_SGAP_like"/>
    <property type="match status" value="1"/>
</dbReference>
<dbReference type="AlphaFoldDB" id="A0A2M8LWY4"/>
<feature type="compositionally biased region" description="Basic and acidic residues" evidence="8">
    <location>
        <begin position="525"/>
        <end position="534"/>
    </location>
</feature>
<dbReference type="PANTHER" id="PTHR12147:SF26">
    <property type="entry name" value="PEPTIDASE M28 DOMAIN-CONTAINING PROTEIN"/>
    <property type="match status" value="1"/>
</dbReference>
<dbReference type="Pfam" id="PF04389">
    <property type="entry name" value="Peptidase_M28"/>
    <property type="match status" value="1"/>
</dbReference>
<evidence type="ECO:0000313" key="12">
    <source>
        <dbReference type="EMBL" id="PJE96468.1"/>
    </source>
</evidence>
<dbReference type="SUPFAM" id="SSF52025">
    <property type="entry name" value="PA domain"/>
    <property type="match status" value="1"/>
</dbReference>
<accession>A0A2M8LWY4</accession>
<dbReference type="InterPro" id="IPR046450">
    <property type="entry name" value="PA_dom_sf"/>
</dbReference>
<dbReference type="Gene3D" id="3.40.630.10">
    <property type="entry name" value="Zn peptidases"/>
    <property type="match status" value="1"/>
</dbReference>
<dbReference type="PANTHER" id="PTHR12147">
    <property type="entry name" value="METALLOPEPTIDASE M28 FAMILY MEMBER"/>
    <property type="match status" value="1"/>
</dbReference>
<feature type="domain" description="PA" evidence="10">
    <location>
        <begin position="153"/>
        <end position="238"/>
    </location>
</feature>
<dbReference type="GO" id="GO:0008235">
    <property type="term" value="F:metalloexopeptidase activity"/>
    <property type="evidence" value="ECO:0007669"/>
    <property type="project" value="InterPro"/>
</dbReference>
<dbReference type="Pfam" id="PF02225">
    <property type="entry name" value="PA"/>
    <property type="match status" value="1"/>
</dbReference>
<evidence type="ECO:0000256" key="4">
    <source>
        <dbReference type="ARBA" id="ARBA00022723"/>
    </source>
</evidence>
<dbReference type="InterPro" id="IPR041756">
    <property type="entry name" value="M28_SGAP-like"/>
</dbReference>
<feature type="domain" description="Peptidase M28" evidence="11">
    <location>
        <begin position="264"/>
        <end position="495"/>
    </location>
</feature>
<keyword evidence="5 9" id="KW-0732">Signal</keyword>
<dbReference type="Proteomes" id="UP000230407">
    <property type="component" value="Unassembled WGS sequence"/>
</dbReference>
<sequence>MHVPLHRGRKRRIVAAVSAAALTAPLLIAASAGPAAARPAPAGQGEKLARKLVRMADGDGAMRHLKAFQAIAEHNDGNRAAGTDGHLWSARYAGTLLKAAGYEVTYQNFDFVYRETLAERLTVLAPDEREVPVKLMTYTPSTPEGGIEAALAVVPVDDDGTTGCEPGDYASGDYTGRIALIRRGGCTFAEKQAAAADAGAVGAVIYNNAEGELNGTLGDASAGRVPTGGTTQEEGEALAAAAAAGEVRVNLEIREFQETRSTPNVIAETRGGDPDNVVMLGAHLDSVADGPGINDNASGSAGILEVALQLARAEKGKPGKHGKHGKHRGHPNKVRFALWSAEEVGLQGAEHYVANLSEAEREKIALYLNFDMIASPNYGLFVYDGDDSDAVGAGPGPEGSAQLEYAINDFLRSRGHEPRGTDFSGRSDYGPFIEVGIPSGGTFTGAEGIKSEEEAALWGGEPGVAYDKCYHQECDDLGNVNRKALDINVDVIADAVGTYAWDTDSLRAEVPSEPTTGTAGSGGGLHDHSHEVTG</sequence>
<evidence type="ECO:0000256" key="2">
    <source>
        <dbReference type="ARBA" id="ARBA00022438"/>
    </source>
</evidence>
<evidence type="ECO:0000259" key="11">
    <source>
        <dbReference type="Pfam" id="PF04389"/>
    </source>
</evidence>
<dbReference type="EMBL" id="PGGW01000058">
    <property type="protein sequence ID" value="PJE96468.1"/>
    <property type="molecule type" value="Genomic_DNA"/>
</dbReference>
<keyword evidence="6 12" id="KW-0378">Hydrolase</keyword>
<evidence type="ECO:0000256" key="1">
    <source>
        <dbReference type="ARBA" id="ARBA00005957"/>
    </source>
</evidence>
<organism evidence="12 13">
    <name type="scientific">Streptomyces carminius</name>
    <dbReference type="NCBI Taxonomy" id="2665496"/>
    <lineage>
        <taxon>Bacteria</taxon>
        <taxon>Bacillati</taxon>
        <taxon>Actinomycetota</taxon>
        <taxon>Actinomycetes</taxon>
        <taxon>Kitasatosporales</taxon>
        <taxon>Streptomycetaceae</taxon>
        <taxon>Streptomyces</taxon>
    </lineage>
</organism>
<dbReference type="Gene3D" id="3.50.30.30">
    <property type="match status" value="1"/>
</dbReference>
<dbReference type="InterPro" id="IPR045175">
    <property type="entry name" value="M28_fam"/>
</dbReference>
<evidence type="ECO:0000256" key="3">
    <source>
        <dbReference type="ARBA" id="ARBA00022670"/>
    </source>
</evidence>
<dbReference type="InterPro" id="IPR007484">
    <property type="entry name" value="Peptidase_M28"/>
</dbReference>
<keyword evidence="4" id="KW-0479">Metal-binding</keyword>
<keyword evidence="2" id="KW-0031">Aminopeptidase</keyword>
<feature type="region of interest" description="Disordered" evidence="8">
    <location>
        <begin position="507"/>
        <end position="534"/>
    </location>
</feature>
<dbReference type="GO" id="GO:0006508">
    <property type="term" value="P:proteolysis"/>
    <property type="evidence" value="ECO:0007669"/>
    <property type="project" value="UniProtKB-KW"/>
</dbReference>
<comment type="similarity">
    <text evidence="1">Belongs to the peptidase M28 family. M28A subfamily.</text>
</comment>
<evidence type="ECO:0000259" key="10">
    <source>
        <dbReference type="Pfam" id="PF02225"/>
    </source>
</evidence>
<evidence type="ECO:0000256" key="5">
    <source>
        <dbReference type="ARBA" id="ARBA00022729"/>
    </source>
</evidence>
<evidence type="ECO:0000256" key="8">
    <source>
        <dbReference type="SAM" id="MobiDB-lite"/>
    </source>
</evidence>
<protein>
    <submittedName>
        <fullName evidence="12">Amidohydrolase</fullName>
    </submittedName>
</protein>
<feature type="chain" id="PRO_5039604748" evidence="9">
    <location>
        <begin position="30"/>
        <end position="534"/>
    </location>
</feature>
<feature type="signal peptide" evidence="9">
    <location>
        <begin position="1"/>
        <end position="29"/>
    </location>
</feature>
<proteinExistence type="inferred from homology"/>
<keyword evidence="3" id="KW-0645">Protease</keyword>
<evidence type="ECO:0000256" key="9">
    <source>
        <dbReference type="SAM" id="SignalP"/>
    </source>
</evidence>
<keyword evidence="7" id="KW-0862">Zinc</keyword>
<keyword evidence="13" id="KW-1185">Reference proteome</keyword>
<comment type="caution">
    <text evidence="12">The sequence shown here is derived from an EMBL/GenBank/DDBJ whole genome shotgun (WGS) entry which is preliminary data.</text>
</comment>